<feature type="binding site" evidence="9">
    <location>
        <position position="79"/>
    </location>
    <ligand>
        <name>ATP</name>
        <dbReference type="ChEBI" id="CHEBI:30616"/>
    </ligand>
</feature>
<evidence type="ECO:0000256" key="11">
    <source>
        <dbReference type="RuleBase" id="RU004013"/>
    </source>
</evidence>
<dbReference type="InParanoid" id="C1FIL1"/>
<evidence type="ECO:0000256" key="5">
    <source>
        <dbReference type="ARBA" id="ARBA00022679"/>
    </source>
</evidence>
<evidence type="ECO:0000256" key="8">
    <source>
        <dbReference type="ARBA" id="ARBA00022840"/>
    </source>
</evidence>
<dbReference type="Gene3D" id="3.30.70.141">
    <property type="entry name" value="Nucleoside diphosphate kinase-like domain"/>
    <property type="match status" value="1"/>
</dbReference>
<dbReference type="GeneID" id="8247816"/>
<accession>C1FIL1</accession>
<dbReference type="InterPro" id="IPR001564">
    <property type="entry name" value="Nucleoside_diP_kinase"/>
</dbReference>
<dbReference type="OrthoDB" id="2162449at2759"/>
<evidence type="ECO:0000259" key="12">
    <source>
        <dbReference type="SMART" id="SM00562"/>
    </source>
</evidence>
<name>C1FIL1_MICCC</name>
<dbReference type="GO" id="GO:0006241">
    <property type="term" value="P:CTP biosynthetic process"/>
    <property type="evidence" value="ECO:0007669"/>
    <property type="project" value="InterPro"/>
</dbReference>
<keyword evidence="8 11" id="KW-0067">ATP-binding</keyword>
<dbReference type="STRING" id="296587.C1FIL1"/>
<evidence type="ECO:0000313" key="14">
    <source>
        <dbReference type="Proteomes" id="UP000002009"/>
    </source>
</evidence>
<keyword evidence="5 11" id="KW-0808">Transferase</keyword>
<dbReference type="OMA" id="AEEHYQD"/>
<feature type="binding site" evidence="9">
    <location>
        <position position="85"/>
    </location>
    <ligand>
        <name>ATP</name>
        <dbReference type="ChEBI" id="CHEBI:30616"/>
    </ligand>
</feature>
<dbReference type="GO" id="GO:0005524">
    <property type="term" value="F:ATP binding"/>
    <property type="evidence" value="ECO:0007669"/>
    <property type="project" value="UniProtKB-KW"/>
</dbReference>
<evidence type="ECO:0000256" key="6">
    <source>
        <dbReference type="ARBA" id="ARBA00022741"/>
    </source>
</evidence>
<comment type="cofactor">
    <cofactor evidence="3">
        <name>Mg(2+)</name>
        <dbReference type="ChEBI" id="CHEBI:18420"/>
    </cofactor>
</comment>
<comment type="catalytic activity">
    <reaction evidence="2">
        <text>a ribonucleoside 5'-diphosphate + ATP = a ribonucleoside 5'-triphosphate + ADP</text>
        <dbReference type="Rhea" id="RHEA:18113"/>
        <dbReference type="ChEBI" id="CHEBI:30616"/>
        <dbReference type="ChEBI" id="CHEBI:57930"/>
        <dbReference type="ChEBI" id="CHEBI:61557"/>
        <dbReference type="ChEBI" id="CHEBI:456216"/>
        <dbReference type="EC" id="2.7.4.6"/>
    </reaction>
</comment>
<feature type="binding site" evidence="9">
    <location>
        <position position="106"/>
    </location>
    <ligand>
        <name>ATP</name>
        <dbReference type="ChEBI" id="CHEBI:30616"/>
    </ligand>
</feature>
<keyword evidence="6 11" id="KW-0547">Nucleotide-binding</keyword>
<gene>
    <name evidence="13" type="ORF">MICPUN_98189</name>
</gene>
<dbReference type="KEGG" id="mis:MICPUN_98189"/>
<comment type="similarity">
    <text evidence="4 9 10">Belongs to the NDK family.</text>
</comment>
<evidence type="ECO:0000313" key="13">
    <source>
        <dbReference type="EMBL" id="ACO70446.1"/>
    </source>
</evidence>
<dbReference type="NCBIfam" id="NF001908">
    <property type="entry name" value="PRK00668.1"/>
    <property type="match status" value="1"/>
</dbReference>
<dbReference type="InterPro" id="IPR034907">
    <property type="entry name" value="NDK-like_dom"/>
</dbReference>
<dbReference type="EMBL" id="CP001577">
    <property type="protein sequence ID" value="ACO70446.1"/>
    <property type="molecule type" value="Genomic_DNA"/>
</dbReference>
<keyword evidence="14" id="KW-1185">Reference proteome</keyword>
<feature type="binding site" evidence="9">
    <location>
        <position position="51"/>
    </location>
    <ligand>
        <name>ATP</name>
        <dbReference type="ChEBI" id="CHEBI:30616"/>
    </ligand>
</feature>
<feature type="binding site" evidence="9">
    <location>
        <position position="3"/>
    </location>
    <ligand>
        <name>ATP</name>
        <dbReference type="ChEBI" id="CHEBI:30616"/>
    </ligand>
</feature>
<dbReference type="PROSITE" id="PS00469">
    <property type="entry name" value="NDPK"/>
    <property type="match status" value="1"/>
</dbReference>
<evidence type="ECO:0000256" key="7">
    <source>
        <dbReference type="ARBA" id="ARBA00022777"/>
    </source>
</evidence>
<evidence type="ECO:0000256" key="4">
    <source>
        <dbReference type="ARBA" id="ARBA00008142"/>
    </source>
</evidence>
<dbReference type="Pfam" id="PF00334">
    <property type="entry name" value="NDK"/>
    <property type="match status" value="1"/>
</dbReference>
<dbReference type="GO" id="GO:0006183">
    <property type="term" value="P:GTP biosynthetic process"/>
    <property type="evidence" value="ECO:0007669"/>
    <property type="project" value="InterPro"/>
</dbReference>
<dbReference type="PROSITE" id="PS51374">
    <property type="entry name" value="NDPK_LIKE"/>
    <property type="match status" value="1"/>
</dbReference>
<dbReference type="PRINTS" id="PR01243">
    <property type="entry name" value="NUCDPKINASE"/>
</dbReference>
<evidence type="ECO:0000256" key="10">
    <source>
        <dbReference type="RuleBase" id="RU004011"/>
    </source>
</evidence>
<protein>
    <recommendedName>
        <fullName evidence="11">Nucleoside diphosphate kinase</fullName>
        <ecNumber evidence="11">2.7.4.6</ecNumber>
    </recommendedName>
</protein>
<evidence type="ECO:0000256" key="1">
    <source>
        <dbReference type="ARBA" id="ARBA00000082"/>
    </source>
</evidence>
<organism evidence="13 14">
    <name type="scientific">Micromonas commoda (strain RCC299 / NOUM17 / CCMP2709)</name>
    <name type="common">Picoplanktonic green alga</name>
    <dbReference type="NCBI Taxonomy" id="296587"/>
    <lineage>
        <taxon>Eukaryota</taxon>
        <taxon>Viridiplantae</taxon>
        <taxon>Chlorophyta</taxon>
        <taxon>Mamiellophyceae</taxon>
        <taxon>Mamiellales</taxon>
        <taxon>Mamiellaceae</taxon>
        <taxon>Micromonas</taxon>
    </lineage>
</organism>
<dbReference type="SMART" id="SM00562">
    <property type="entry name" value="NDK"/>
    <property type="match status" value="1"/>
</dbReference>
<feature type="domain" description="Nucleoside diphosphate kinase-like" evidence="12">
    <location>
        <begin position="1"/>
        <end position="132"/>
    </location>
</feature>
<proteinExistence type="inferred from homology"/>
<reference evidence="13 14" key="1">
    <citation type="journal article" date="2009" name="Science">
        <title>Green evolution and dynamic adaptations revealed by genomes of the marine picoeukaryotes Micromonas.</title>
        <authorList>
            <person name="Worden A.Z."/>
            <person name="Lee J.H."/>
            <person name="Mock T."/>
            <person name="Rouze P."/>
            <person name="Simmons M.P."/>
            <person name="Aerts A.L."/>
            <person name="Allen A.E."/>
            <person name="Cuvelier M.L."/>
            <person name="Derelle E."/>
            <person name="Everett M.V."/>
            <person name="Foulon E."/>
            <person name="Grimwood J."/>
            <person name="Gundlach H."/>
            <person name="Henrissat B."/>
            <person name="Napoli C."/>
            <person name="McDonald S.M."/>
            <person name="Parker M.S."/>
            <person name="Rombauts S."/>
            <person name="Salamov A."/>
            <person name="Von Dassow P."/>
            <person name="Badger J.H."/>
            <person name="Coutinho P.M."/>
            <person name="Demir E."/>
            <person name="Dubchak I."/>
            <person name="Gentemann C."/>
            <person name="Eikrem W."/>
            <person name="Gready J.E."/>
            <person name="John U."/>
            <person name="Lanier W."/>
            <person name="Lindquist E.A."/>
            <person name="Lucas S."/>
            <person name="Mayer K.F."/>
            <person name="Moreau H."/>
            <person name="Not F."/>
            <person name="Otillar R."/>
            <person name="Panaud O."/>
            <person name="Pangilinan J."/>
            <person name="Paulsen I."/>
            <person name="Piegu B."/>
            <person name="Poliakov A."/>
            <person name="Robbens S."/>
            <person name="Schmutz J."/>
            <person name="Toulza E."/>
            <person name="Wyss T."/>
            <person name="Zelensky A."/>
            <person name="Zhou K."/>
            <person name="Armbrust E.V."/>
            <person name="Bhattacharya D."/>
            <person name="Goodenough U.W."/>
            <person name="Van de Peer Y."/>
            <person name="Grigoriev I.V."/>
        </authorList>
    </citation>
    <scope>NUCLEOTIDE SEQUENCE [LARGE SCALE GENOMIC DNA]</scope>
    <source>
        <strain evidence="14">RCC299 / NOUM17</strain>
    </source>
</reference>
<evidence type="ECO:0000256" key="2">
    <source>
        <dbReference type="ARBA" id="ARBA00000937"/>
    </source>
</evidence>
<dbReference type="PANTHER" id="PTHR11349">
    <property type="entry name" value="NUCLEOSIDE DIPHOSPHATE KINASE"/>
    <property type="match status" value="1"/>
</dbReference>
<evidence type="ECO:0000256" key="3">
    <source>
        <dbReference type="ARBA" id="ARBA00001946"/>
    </source>
</evidence>
<dbReference type="InterPro" id="IPR023005">
    <property type="entry name" value="Nucleoside_diP_kinase_AS"/>
</dbReference>
<dbReference type="SUPFAM" id="SSF54919">
    <property type="entry name" value="Nucleoside diphosphate kinase, NDK"/>
    <property type="match status" value="1"/>
</dbReference>
<sequence>MIKPDGVQRGYMGEIISRFEKKGMVCKGLKTFMTPREVAEEHYKDLSSKPFFGDLCDYICSGPVVCMVWEGPGVVKSARLMIGATNPLESAPGTIRGDLAVEVGRNVIHGSDSVESAEREIALWFGGDDELLDYEMCIKPWVREE</sequence>
<dbReference type="AlphaFoldDB" id="C1FIL1"/>
<dbReference type="GO" id="GO:0006228">
    <property type="term" value="P:UTP biosynthetic process"/>
    <property type="evidence" value="ECO:0007669"/>
    <property type="project" value="InterPro"/>
</dbReference>
<dbReference type="RefSeq" id="XP_002509188.1">
    <property type="nucleotide sequence ID" value="XM_002509142.1"/>
</dbReference>
<dbReference type="InterPro" id="IPR036850">
    <property type="entry name" value="NDK-like_dom_sf"/>
</dbReference>
<dbReference type="GO" id="GO:0004550">
    <property type="term" value="F:nucleoside diphosphate kinase activity"/>
    <property type="evidence" value="ECO:0007669"/>
    <property type="project" value="UniProtKB-EC"/>
</dbReference>
<comment type="catalytic activity">
    <reaction evidence="1 11">
        <text>a 2'-deoxyribonucleoside 5'-diphosphate + ATP = a 2'-deoxyribonucleoside 5'-triphosphate + ADP</text>
        <dbReference type="Rhea" id="RHEA:44640"/>
        <dbReference type="ChEBI" id="CHEBI:30616"/>
        <dbReference type="ChEBI" id="CHEBI:61560"/>
        <dbReference type="ChEBI" id="CHEBI:73316"/>
        <dbReference type="ChEBI" id="CHEBI:456216"/>
        <dbReference type="EC" id="2.7.4.6"/>
    </reaction>
</comment>
<dbReference type="CDD" id="cd04413">
    <property type="entry name" value="NDPk_I"/>
    <property type="match status" value="1"/>
</dbReference>
<evidence type="ECO:0000256" key="9">
    <source>
        <dbReference type="PROSITE-ProRule" id="PRU00706"/>
    </source>
</evidence>
<keyword evidence="7 11" id="KW-0418">Kinase</keyword>
<dbReference type="FunFam" id="3.30.70.141:FF:000002">
    <property type="entry name" value="Nucleoside diphosphate kinase"/>
    <property type="match status" value="1"/>
</dbReference>
<dbReference type="FunCoup" id="C1FIL1">
    <property type="interactions" value="728"/>
</dbReference>
<dbReference type="Proteomes" id="UP000002009">
    <property type="component" value="Chromosome 12"/>
</dbReference>
<dbReference type="EC" id="2.7.4.6" evidence="11"/>
<feature type="binding site" evidence="9">
    <location>
        <position position="96"/>
    </location>
    <ligand>
        <name>ATP</name>
        <dbReference type="ChEBI" id="CHEBI:30616"/>
    </ligand>
</feature>
<dbReference type="eggNOG" id="KOG0888">
    <property type="taxonomic scope" value="Eukaryota"/>
</dbReference>
<feature type="active site" description="Pros-phosphohistidine intermediate" evidence="9">
    <location>
        <position position="109"/>
    </location>
</feature>